<dbReference type="Proteomes" id="UP000002745">
    <property type="component" value="Chromosome"/>
</dbReference>
<evidence type="ECO:0000313" key="3">
    <source>
        <dbReference type="Proteomes" id="UP000002745"/>
    </source>
</evidence>
<organism evidence="2 3">
    <name type="scientific">Hirschia baltica (strain ATCC 49814 / DSM 5838 / IFAM 1418)</name>
    <dbReference type="NCBI Taxonomy" id="582402"/>
    <lineage>
        <taxon>Bacteria</taxon>
        <taxon>Pseudomonadati</taxon>
        <taxon>Pseudomonadota</taxon>
        <taxon>Alphaproteobacteria</taxon>
        <taxon>Hyphomonadales</taxon>
        <taxon>Hyphomonadaceae</taxon>
        <taxon>Hirschia</taxon>
    </lineage>
</organism>
<dbReference type="NCBIfam" id="NF047637">
    <property type="entry name" value="lipo_CC0125"/>
    <property type="match status" value="1"/>
</dbReference>
<proteinExistence type="predicted"/>
<reference evidence="3" key="1">
    <citation type="journal article" date="2011" name="J. Bacteriol.">
        <title>Genome sequences of eight morphologically diverse alphaproteobacteria.</title>
        <authorList>
            <consortium name="US DOE Joint Genome Institute"/>
            <person name="Brown P.J."/>
            <person name="Kysela D.T."/>
            <person name="Buechlein A."/>
            <person name="Hemmerich C."/>
            <person name="Brun Y.V."/>
        </authorList>
    </citation>
    <scope>NUCLEOTIDE SEQUENCE [LARGE SCALE GENOMIC DNA]</scope>
    <source>
        <strain evidence="3">ATCC 49814 / DSM 5838 / IFAM 1418</strain>
    </source>
</reference>
<dbReference type="AlphaFoldDB" id="C6XJZ2"/>
<dbReference type="KEGG" id="hba:Hbal_1749"/>
<dbReference type="eggNOG" id="ENOG5032W22">
    <property type="taxonomic scope" value="Bacteria"/>
</dbReference>
<keyword evidence="3" id="KW-1185">Reference proteome</keyword>
<evidence type="ECO:0000256" key="1">
    <source>
        <dbReference type="SAM" id="SignalP"/>
    </source>
</evidence>
<gene>
    <name evidence="2" type="ordered locus">Hbal_1749</name>
</gene>
<feature type="chain" id="PRO_5002972846" description="Lipoprotein" evidence="1">
    <location>
        <begin position="26"/>
        <end position="168"/>
    </location>
</feature>
<sequence>MPRIITTCIFACVLVACASPSTVYAPMSKNGIGYQDQKIESNRFSVVFTGANDAPSLAVEKLALRRAAEITLENNHDWFRLVSKSTYQVGGRENNGTQIGVSAGGGSRGFSGVGVGIGFDLTPPSKSFESRLEIITGNELSPTDSEDLVYDARSILENSVQDIDESGR</sequence>
<keyword evidence="1" id="KW-0732">Signal</keyword>
<dbReference type="RefSeq" id="WP_015827587.1">
    <property type="nucleotide sequence ID" value="NC_012982.1"/>
</dbReference>
<accession>C6XJZ2</accession>
<evidence type="ECO:0008006" key="4">
    <source>
        <dbReference type="Google" id="ProtNLM"/>
    </source>
</evidence>
<dbReference type="PROSITE" id="PS51257">
    <property type="entry name" value="PROKAR_LIPOPROTEIN"/>
    <property type="match status" value="1"/>
</dbReference>
<evidence type="ECO:0000313" key="2">
    <source>
        <dbReference type="EMBL" id="ACT59437.1"/>
    </source>
</evidence>
<dbReference type="EMBL" id="CP001678">
    <property type="protein sequence ID" value="ACT59437.1"/>
    <property type="molecule type" value="Genomic_DNA"/>
</dbReference>
<dbReference type="HOGENOM" id="CLU_126408_0_0_5"/>
<feature type="signal peptide" evidence="1">
    <location>
        <begin position="1"/>
        <end position="25"/>
    </location>
</feature>
<protein>
    <recommendedName>
        <fullName evidence="4">Lipoprotein</fullName>
    </recommendedName>
</protein>
<name>C6XJZ2_HIRBI</name>
<dbReference type="STRING" id="582402.Hbal_1749"/>